<dbReference type="Proteomes" id="UP001164042">
    <property type="component" value="Chromosome"/>
</dbReference>
<evidence type="ECO:0000313" key="1">
    <source>
        <dbReference type="EMBL" id="MDH7959069.1"/>
    </source>
</evidence>
<dbReference type="EMBL" id="CP109635">
    <property type="protein sequence ID" value="UYT09663.1"/>
    <property type="molecule type" value="Genomic_DNA"/>
</dbReference>
<dbReference type="Proteomes" id="UP001217324">
    <property type="component" value="Chromosome"/>
</dbReference>
<dbReference type="EMBL" id="JARYTV010000001">
    <property type="protein sequence ID" value="MDH7959069.1"/>
    <property type="molecule type" value="Genomic_DNA"/>
</dbReference>
<name>A0A1I4ESI5_9LACT</name>
<evidence type="ECO:0000313" key="2">
    <source>
        <dbReference type="EMBL" id="SFL08682.1"/>
    </source>
</evidence>
<reference evidence="1" key="4">
    <citation type="submission" date="2023-04" db="EMBL/GenBank/DDBJ databases">
        <title>Genomic analysis of Lactococcus garvieae isolates.</title>
        <authorList>
            <person name="Zhanghang C."/>
        </authorList>
    </citation>
    <scope>NUCLEOTIDE SEQUENCE</scope>
    <source>
        <strain evidence="1">ZB-1</strain>
    </source>
</reference>
<sequence length="93" mass="11117">MNWKEYFEAAAQKSRGNARLWLRYLNKAIQRDQIYLTQDDIEYLQQSDRLSYFQRFFLTLAVEEGSKAWEMTVSLSEPSQFSRLKAVVQELKN</sequence>
<dbReference type="EMBL" id="CP118627">
    <property type="protein sequence ID" value="WEA14715.1"/>
    <property type="molecule type" value="Genomic_DNA"/>
</dbReference>
<evidence type="ECO:0000313" key="3">
    <source>
        <dbReference type="EMBL" id="UYT09663.1"/>
    </source>
</evidence>
<dbReference type="GeneID" id="61074253"/>
<organism evidence="2 5">
    <name type="scientific">Lactococcus garvieae</name>
    <dbReference type="NCBI Taxonomy" id="1363"/>
    <lineage>
        <taxon>Bacteria</taxon>
        <taxon>Bacillati</taxon>
        <taxon>Bacillota</taxon>
        <taxon>Bacilli</taxon>
        <taxon>Lactobacillales</taxon>
        <taxon>Streptococcaceae</taxon>
        <taxon>Lactococcus</taxon>
    </lineage>
</organism>
<proteinExistence type="predicted"/>
<dbReference type="Proteomes" id="UP001157396">
    <property type="component" value="Unassembled WGS sequence"/>
</dbReference>
<reference evidence="4" key="3">
    <citation type="submission" date="2023-02" db="EMBL/GenBank/DDBJ databases">
        <title>Comparative genomics and fermentation flavor characterization of five lactic acid bacteria reveal flavor biosynthesis metabolic pathways in fermented muskmelon puree.</title>
        <authorList>
            <person name="Yuan L."/>
            <person name="Li M."/>
            <person name="Xu X."/>
            <person name="Lao F."/>
            <person name="Wu J."/>
        </authorList>
    </citation>
    <scope>NUCLEOTIDE SEQUENCE</scope>
    <source>
        <strain evidence="4">Pa-2</strain>
    </source>
</reference>
<dbReference type="OMA" id="RHWFRYL"/>
<protein>
    <submittedName>
        <fullName evidence="2">Uncharacterized protein</fullName>
    </submittedName>
</protein>
<dbReference type="RefSeq" id="WP_004257210.1">
    <property type="nucleotide sequence ID" value="NZ_AP026069.1"/>
</dbReference>
<reference evidence="3" key="2">
    <citation type="submission" date="2022-10" db="EMBL/GenBank/DDBJ databases">
        <title>Genome assembly of Lactococcus garvieae isolates from cricket gut.</title>
        <authorList>
            <person name="Luecke A.R."/>
            <person name="Brown A.M.V."/>
            <person name="Wakeman C.A."/>
        </authorList>
    </citation>
    <scope>NUCLEOTIDE SEQUENCE</scope>
    <source>
        <strain evidence="3">Alexii-11_2</strain>
    </source>
</reference>
<evidence type="ECO:0000313" key="5">
    <source>
        <dbReference type="Proteomes" id="UP000181969"/>
    </source>
</evidence>
<dbReference type="Proteomes" id="UP000181969">
    <property type="component" value="Unassembled WGS sequence"/>
</dbReference>
<dbReference type="AlphaFoldDB" id="A0A1I4ESI5"/>
<evidence type="ECO:0000313" key="4">
    <source>
        <dbReference type="EMBL" id="WEA14715.1"/>
    </source>
</evidence>
<accession>A0A1I4ESI5</accession>
<dbReference type="EMBL" id="FOTJ01000001">
    <property type="protein sequence ID" value="SFL08682.1"/>
    <property type="molecule type" value="Genomic_DNA"/>
</dbReference>
<dbReference type="OrthoDB" id="2242758at2"/>
<reference evidence="2 5" key="1">
    <citation type="submission" date="2016-10" db="EMBL/GenBank/DDBJ databases">
        <authorList>
            <person name="de Groot N.N."/>
        </authorList>
    </citation>
    <scope>NUCLEOTIDE SEQUENCE [LARGE SCALE GENOMIC DNA]</scope>
    <source>
        <strain evidence="2 5">M79</strain>
    </source>
</reference>
<gene>
    <name evidence="3" type="ORF">OF801_06670</name>
    <name evidence="4" type="ORF">PWF74_04205</name>
    <name evidence="1" type="ORF">QHR29_01075</name>
    <name evidence="2" type="ORF">SAMN05216438_101171</name>
</gene>